<feature type="region of interest" description="Disordered" evidence="1">
    <location>
        <begin position="91"/>
        <end position="136"/>
    </location>
</feature>
<dbReference type="Proteomes" id="UP000279959">
    <property type="component" value="Chromosome"/>
</dbReference>
<evidence type="ECO:0000313" key="3">
    <source>
        <dbReference type="Proteomes" id="UP000279959"/>
    </source>
</evidence>
<organism evidence="2 3">
    <name type="scientific">Sphingobium amiense</name>
    <dbReference type="NCBI Taxonomy" id="135719"/>
    <lineage>
        <taxon>Bacteria</taxon>
        <taxon>Pseudomonadati</taxon>
        <taxon>Pseudomonadota</taxon>
        <taxon>Alphaproteobacteria</taxon>
        <taxon>Sphingomonadales</taxon>
        <taxon>Sphingomonadaceae</taxon>
        <taxon>Sphingobium</taxon>
    </lineage>
</organism>
<feature type="region of interest" description="Disordered" evidence="1">
    <location>
        <begin position="644"/>
        <end position="674"/>
    </location>
</feature>
<accession>A0A494WAE4</accession>
<keyword evidence="3" id="KW-1185">Reference proteome</keyword>
<gene>
    <name evidence="2" type="ORF">SAMIE_1006800</name>
</gene>
<reference evidence="2 3" key="1">
    <citation type="submission" date="2018-05" db="EMBL/GenBank/DDBJ databases">
        <title>Complete Genome Sequence of the Nonylphenol-Degrading Bacterium Sphingobium amiense DSM 16289T.</title>
        <authorList>
            <person name="Ootsuka M."/>
            <person name="Nishizawa T."/>
            <person name="Ohta H."/>
        </authorList>
    </citation>
    <scope>NUCLEOTIDE SEQUENCE [LARGE SCALE GENOMIC DNA]</scope>
    <source>
        <strain evidence="2 3">DSM 16289</strain>
    </source>
</reference>
<proteinExistence type="predicted"/>
<name>A0A494WAE4_9SPHN</name>
<feature type="compositionally biased region" description="Basic and acidic residues" evidence="1">
    <location>
        <begin position="118"/>
        <end position="136"/>
    </location>
</feature>
<evidence type="ECO:0000313" key="2">
    <source>
        <dbReference type="EMBL" id="BBD97179.1"/>
    </source>
</evidence>
<dbReference type="KEGG" id="sami:SAMIE_1006800"/>
<evidence type="ECO:0000256" key="1">
    <source>
        <dbReference type="SAM" id="MobiDB-lite"/>
    </source>
</evidence>
<sequence>MTENNHDTHILPRPVERLPEYAHAKARQTLAERLKDAFKLSEASASAIANAVVDPSDVRASIGAADDPDVERIPVPGGTLLGIRTSVWARRTMPDPRNPRTLPSRRHPFAVEPGTGGEDSKFRPVPEPRPLDPDRPQSAELAVDIENSHHLAWASQQAARFVLAENDWRTSIESQGVMEAVWLVATTYQHGDGSEPVTTLTTVEGSSRDTAVHNLLGIRSADVPYDDQDAKFRAHIRRLNDAFERGERDKQTVVALRCERIPALILVGFRPHASGTTGFPTAVKSFVALRHVDPPKPWGEGPENESLADEVLDELYRRDLITGTQRDYYAGACTRAEAKAAHLPVDPVQRAAQIVRLFTSPDDGVEEAIRVAVTSQSTRKRITSKLMNELATALILRAVADDPAKIDQIRRYLRHAFGKAVHRSDWVATGRTTDQLVEAALDEVREAIGKGSTDEPGPASMELAIRASYPLVVTGRLNADRGSSGNAQPDRRTPGEILDTMRRSLHGVHQLGQALRDFDDGPLLRAVDEQGQVKRLADDSADQVVSDIYLRHEFPPPGKAKAARAGDTPMDRYHNALGALGAALLEVDHAFAGLTAVEGDDGQPLVDSQGVEPRLTDSWRELVSRLDEEMVVWARTFRKAYGTKRTAPANGDIDEDEQEDVDPYADTDEELTED</sequence>
<feature type="compositionally biased region" description="Acidic residues" evidence="1">
    <location>
        <begin position="652"/>
        <end position="674"/>
    </location>
</feature>
<dbReference type="RefSeq" id="WP_066698816.1">
    <property type="nucleotide sequence ID" value="NZ_AP018664.1"/>
</dbReference>
<dbReference type="AlphaFoldDB" id="A0A494WAE4"/>
<protein>
    <submittedName>
        <fullName evidence="2">Uncharacterized protein</fullName>
    </submittedName>
</protein>
<dbReference type="EMBL" id="AP018664">
    <property type="protein sequence ID" value="BBD97179.1"/>
    <property type="molecule type" value="Genomic_DNA"/>
</dbReference>